<feature type="transmembrane region" description="Helical" evidence="1">
    <location>
        <begin position="229"/>
        <end position="248"/>
    </location>
</feature>
<protein>
    <submittedName>
        <fullName evidence="3">Phosphoesterase</fullName>
    </submittedName>
</protein>
<dbReference type="InterPro" id="IPR036938">
    <property type="entry name" value="PAP2/HPO_sf"/>
</dbReference>
<reference evidence="3 4" key="1">
    <citation type="submission" date="2017-12" db="EMBL/GenBank/DDBJ databases">
        <title>Characterization of six clinical isolates of Enterochimera gen. nov., a novel genus of the Yersiniaciae family and the three species Enterochimera arupensis sp. nov., Enterochimera coloradensis sp. nov, and Enterochimera californica sp. nov.</title>
        <authorList>
            <person name="Rossi A."/>
            <person name="Fisher M."/>
        </authorList>
    </citation>
    <scope>NUCLEOTIDE SEQUENCE [LARGE SCALE GENOMIC DNA]</scope>
    <source>
        <strain evidence="3 4">2016Iso1</strain>
    </source>
</reference>
<keyword evidence="4" id="KW-1185">Reference proteome</keyword>
<feature type="transmembrane region" description="Helical" evidence="1">
    <location>
        <begin position="197"/>
        <end position="217"/>
    </location>
</feature>
<accession>A0A2N5ELP0</accession>
<dbReference type="Proteomes" id="UP000234626">
    <property type="component" value="Unassembled WGS sequence"/>
</dbReference>
<dbReference type="RefSeq" id="WP_101835137.1">
    <property type="nucleotide sequence ID" value="NZ_PJZG01000011.1"/>
</dbReference>
<keyword evidence="1" id="KW-1133">Transmembrane helix</keyword>
<name>A0A2N5ELP0_9GAMM</name>
<dbReference type="CDD" id="cd03396">
    <property type="entry name" value="PAP2_like_6"/>
    <property type="match status" value="1"/>
</dbReference>
<keyword evidence="1" id="KW-0812">Transmembrane</keyword>
<evidence type="ECO:0000313" key="3">
    <source>
        <dbReference type="EMBL" id="PLR48337.1"/>
    </source>
</evidence>
<dbReference type="InterPro" id="IPR000326">
    <property type="entry name" value="PAP2/HPO"/>
</dbReference>
<feature type="transmembrane region" description="Helical" evidence="1">
    <location>
        <begin position="36"/>
        <end position="56"/>
    </location>
</feature>
<feature type="transmembrane region" description="Helical" evidence="1">
    <location>
        <begin position="118"/>
        <end position="136"/>
    </location>
</feature>
<dbReference type="OrthoDB" id="7348799at2"/>
<feature type="domain" description="Phosphatidic acid phosphatase type 2/haloperoxidase" evidence="2">
    <location>
        <begin position="118"/>
        <end position="244"/>
    </location>
</feature>
<evidence type="ECO:0000313" key="4">
    <source>
        <dbReference type="Proteomes" id="UP000234626"/>
    </source>
</evidence>
<proteinExistence type="predicted"/>
<dbReference type="Pfam" id="PF01569">
    <property type="entry name" value="PAP2"/>
    <property type="match status" value="1"/>
</dbReference>
<dbReference type="Gene3D" id="1.20.144.10">
    <property type="entry name" value="Phosphatidic acid phosphatase type 2/haloperoxidase"/>
    <property type="match status" value="1"/>
</dbReference>
<comment type="caution">
    <text evidence="3">The sequence shown here is derived from an EMBL/GenBank/DDBJ whole genome shotgun (WGS) entry which is preliminary data.</text>
</comment>
<keyword evidence="1" id="KW-0472">Membrane</keyword>
<evidence type="ECO:0000259" key="2">
    <source>
        <dbReference type="Pfam" id="PF01569"/>
    </source>
</evidence>
<dbReference type="EMBL" id="PJZK01000012">
    <property type="protein sequence ID" value="PLR48337.1"/>
    <property type="molecule type" value="Genomic_DNA"/>
</dbReference>
<evidence type="ECO:0000256" key="1">
    <source>
        <dbReference type="SAM" id="Phobius"/>
    </source>
</evidence>
<sequence length="256" mass="28669">MSPDSVVKFSLPRAADLNRASTAPAIKTFPLYSLSARFYCAQVFGLLISGLLFFWLSRHEQFDLSLSQPWFDPRSGHFPLQENYWLNLINHRLLKQLIIAGAVGGLLWGMVRREPRVVLVMLLFAVGPLVVGVLKATSAHACPWDLQAFGGQAQGYPLLGTVPLNPGPGRCFPGGHASSGFSIMALFFLFYPQRRQLAWACWLAGIVLGLVMGYGQVMRGAHFFTHNLWAGWWVWVGQLAVFGWSDGYRRYHVRKT</sequence>
<dbReference type="AlphaFoldDB" id="A0A2N5ELP0"/>
<gene>
    <name evidence="3" type="ORF">CYR34_12605</name>
</gene>
<feature type="transmembrane region" description="Helical" evidence="1">
    <location>
        <begin position="172"/>
        <end position="190"/>
    </location>
</feature>
<dbReference type="SUPFAM" id="SSF48317">
    <property type="entry name" value="Acid phosphatase/Vanadium-dependent haloperoxidase"/>
    <property type="match status" value="1"/>
</dbReference>
<organism evidence="3 4">
    <name type="scientific">Chimaeribacter arupi</name>
    <dbReference type="NCBI Taxonomy" id="2060066"/>
    <lineage>
        <taxon>Bacteria</taxon>
        <taxon>Pseudomonadati</taxon>
        <taxon>Pseudomonadota</taxon>
        <taxon>Gammaproteobacteria</taxon>
        <taxon>Enterobacterales</taxon>
        <taxon>Yersiniaceae</taxon>
        <taxon>Chimaeribacter</taxon>
    </lineage>
</organism>